<organism evidence="1 2">
    <name type="scientific">Cryobacterium zongtaii</name>
    <dbReference type="NCBI Taxonomy" id="1259217"/>
    <lineage>
        <taxon>Bacteria</taxon>
        <taxon>Bacillati</taxon>
        <taxon>Actinomycetota</taxon>
        <taxon>Actinomycetes</taxon>
        <taxon>Micrococcales</taxon>
        <taxon>Microbacteriaceae</taxon>
        <taxon>Cryobacterium</taxon>
    </lineage>
</organism>
<dbReference type="Proteomes" id="UP000237104">
    <property type="component" value="Unassembled WGS sequence"/>
</dbReference>
<accession>A0A2S3ZGA8</accession>
<gene>
    <name evidence="1" type="ORF">C3B59_08325</name>
</gene>
<dbReference type="AlphaFoldDB" id="A0A2S3ZGA8"/>
<evidence type="ECO:0000313" key="2">
    <source>
        <dbReference type="Proteomes" id="UP000237104"/>
    </source>
</evidence>
<protein>
    <submittedName>
        <fullName evidence="1">Uncharacterized protein</fullName>
    </submittedName>
</protein>
<proteinExistence type="predicted"/>
<name>A0A2S3ZGA8_9MICO</name>
<reference evidence="1 2" key="1">
    <citation type="submission" date="2018-01" db="EMBL/GenBank/DDBJ databases">
        <title>Cryobacterium sp. nov., from glaciers in China.</title>
        <authorList>
            <person name="Liu Q."/>
            <person name="Xin Y.-H."/>
        </authorList>
    </citation>
    <scope>NUCLEOTIDE SEQUENCE [LARGE SCALE GENOMIC DNA]</scope>
    <source>
        <strain evidence="1 2">TMB1-8</strain>
    </source>
</reference>
<comment type="caution">
    <text evidence="1">The sequence shown here is derived from an EMBL/GenBank/DDBJ whole genome shotgun (WGS) entry which is preliminary data.</text>
</comment>
<dbReference type="EMBL" id="PPXF01000037">
    <property type="protein sequence ID" value="POH66420.1"/>
    <property type="molecule type" value="Genomic_DNA"/>
</dbReference>
<sequence>MRPVSDPSLRLPNTQFCAVLNLGVLPLVAPPLPTRFALPVLDAQWLEDGAAIYIGFEEGELHFDVSERGIAHHFHNVDGVDSDISPWPAADTAQLLAWAGPFVRHVSELLEELTMDAAEAAEWSALGLTVYATSPPEPTQLEVVDLELEGEQMMLPWLGAGHVGHDHIDGPNHPIALLWNAQHEEPDLPLATAWTDPASGQPAVSARPRVDWDAVGLPEAEVLEWLEGLYLNHHLLADPEELILRAGLERIAGIR</sequence>
<evidence type="ECO:0000313" key="1">
    <source>
        <dbReference type="EMBL" id="POH66420.1"/>
    </source>
</evidence>